<organism evidence="2">
    <name type="scientific">Marseillevirus LCMAC102</name>
    <dbReference type="NCBI Taxonomy" id="2506603"/>
    <lineage>
        <taxon>Viruses</taxon>
        <taxon>Varidnaviria</taxon>
        <taxon>Bamfordvirae</taxon>
        <taxon>Nucleocytoviricota</taxon>
        <taxon>Megaviricetes</taxon>
        <taxon>Pimascovirales</taxon>
        <taxon>Pimascovirales incertae sedis</taxon>
        <taxon>Marseilleviridae</taxon>
    </lineage>
</organism>
<feature type="compositionally biased region" description="Polar residues" evidence="1">
    <location>
        <begin position="296"/>
        <end position="305"/>
    </location>
</feature>
<protein>
    <submittedName>
        <fullName evidence="2">Uncharacterized protein</fullName>
    </submittedName>
</protein>
<gene>
    <name evidence="2" type="ORF">LCMAC102_01120</name>
</gene>
<reference evidence="2" key="1">
    <citation type="journal article" date="2019" name="MBio">
        <title>Virus Genomes from Deep Sea Sediments Expand the Ocean Megavirome and Support Independent Origins of Viral Gigantism.</title>
        <authorList>
            <person name="Backstrom D."/>
            <person name="Yutin N."/>
            <person name="Jorgensen S.L."/>
            <person name="Dharamshi J."/>
            <person name="Homa F."/>
            <person name="Zaremba-Niedwiedzka K."/>
            <person name="Spang A."/>
            <person name="Wolf Y.I."/>
            <person name="Koonin E.V."/>
            <person name="Ettema T.J."/>
        </authorList>
    </citation>
    <scope>NUCLEOTIDE SEQUENCE</scope>
</reference>
<sequence>MKSIFIPLHPTEKDPKFDPSRLRVLKPTLNSFIKGKTPVEWYTSQGCYINDEGEECELFFELPEQYSFGVNMTYKLDIKEDDKCFDTKTGLQICYPLTGMKTIESPTTDEQYAKSVLNAIWNVTVEALKIECKKSKRDQTVPGPTYNAYNTAKNDDDWEEAVKKLYSYPLSTPKGGGKKTEDRSKPERCYIKLVTKGEGRRLLSITTAYAPGDKKVSALKYLDVRGFITPVVKWDGVYWGAHGSKSYGASARLRITEFNFKPESNGGSQQRMLSPNTAIAVEEYDSDDAEDFIPPTKTSGDQGFTQPGEDDNNPIAALTSNQPKVKNVDPSRTKKRLALIRQKRAARREENSDD</sequence>
<accession>A0A481YTQ9</accession>
<name>A0A481YTQ9_9VIRU</name>
<feature type="region of interest" description="Disordered" evidence="1">
    <location>
        <begin position="289"/>
        <end position="354"/>
    </location>
</feature>
<feature type="compositionally biased region" description="Basic residues" evidence="1">
    <location>
        <begin position="333"/>
        <end position="346"/>
    </location>
</feature>
<proteinExistence type="predicted"/>
<evidence type="ECO:0000313" key="2">
    <source>
        <dbReference type="EMBL" id="QBK86317.1"/>
    </source>
</evidence>
<dbReference type="EMBL" id="MK500334">
    <property type="protein sequence ID" value="QBK86317.1"/>
    <property type="molecule type" value="Genomic_DNA"/>
</dbReference>
<evidence type="ECO:0000256" key="1">
    <source>
        <dbReference type="SAM" id="MobiDB-lite"/>
    </source>
</evidence>